<keyword evidence="1" id="KW-0812">Transmembrane</keyword>
<dbReference type="AlphaFoldDB" id="A0A9X0QGU3"/>
<dbReference type="Pfam" id="PF14023">
    <property type="entry name" value="Bestrophin-like"/>
    <property type="match status" value="1"/>
</dbReference>
<reference evidence="2 3" key="1">
    <citation type="submission" date="2020-08" db="EMBL/GenBank/DDBJ databases">
        <title>Genomic Encyclopedia of Type Strains, Phase IV (KMG-V): Genome sequencing to study the core and pangenomes of soil and plant-associated prokaryotes.</title>
        <authorList>
            <person name="Whitman W."/>
        </authorList>
    </citation>
    <scope>NUCLEOTIDE SEQUENCE [LARGE SCALE GENOMIC DNA]</scope>
    <source>
        <strain evidence="2 3">X5P2</strain>
    </source>
</reference>
<feature type="transmembrane region" description="Helical" evidence="1">
    <location>
        <begin position="12"/>
        <end position="30"/>
    </location>
</feature>
<proteinExistence type="predicted"/>
<feature type="transmembrane region" description="Helical" evidence="1">
    <location>
        <begin position="51"/>
        <end position="71"/>
    </location>
</feature>
<accession>A0A9X0QGU3</accession>
<dbReference type="EMBL" id="JACHEB010000008">
    <property type="protein sequence ID" value="MBB5330019.1"/>
    <property type="molecule type" value="Genomic_DNA"/>
</dbReference>
<feature type="transmembrane region" description="Helical" evidence="1">
    <location>
        <begin position="184"/>
        <end position="202"/>
    </location>
</feature>
<feature type="transmembrane region" description="Helical" evidence="1">
    <location>
        <begin position="209"/>
        <end position="228"/>
    </location>
</feature>
<evidence type="ECO:0000313" key="2">
    <source>
        <dbReference type="EMBL" id="MBB5330019.1"/>
    </source>
</evidence>
<organism evidence="2 3">
    <name type="scientific">Tunturiibacter gelidiferens</name>
    <dbReference type="NCBI Taxonomy" id="3069689"/>
    <lineage>
        <taxon>Bacteria</taxon>
        <taxon>Pseudomonadati</taxon>
        <taxon>Acidobacteriota</taxon>
        <taxon>Terriglobia</taxon>
        <taxon>Terriglobales</taxon>
        <taxon>Acidobacteriaceae</taxon>
        <taxon>Tunturiibacter</taxon>
    </lineage>
</organism>
<gene>
    <name evidence="2" type="ORF">HDF14_003648</name>
</gene>
<dbReference type="Proteomes" id="UP000535182">
    <property type="component" value="Unassembled WGS sequence"/>
</dbReference>
<keyword evidence="1" id="KW-1133">Transmembrane helix</keyword>
<keyword evidence="3" id="KW-1185">Reference proteome</keyword>
<evidence type="ECO:0000313" key="3">
    <source>
        <dbReference type="Proteomes" id="UP000535182"/>
    </source>
</evidence>
<protein>
    <recommendedName>
        <fullName evidence="4">DUF4239 domain-containing protein</fullName>
    </recommendedName>
</protein>
<sequence length="256" mass="28729">MQFFLDHPWPLGVITAIFLALVIEAGRYTADRSHIQEDSHRKDQMAALRDGLFVLVSLLVGFTLALSAARYSERRTLFIDEANAIGATYLRAATLTASNSSEAQQLLRQYVDARLDADNAGLDSSRAVEANHRAKQIQERLWKDLVETTKTDRSAVAAAYLSSLNQVIDLYEKRIASFENRIPIPVWLLIFSVSTIAVFTRGLTLARRFWLTVLVAPLTIAIMVTLIADLDTPSSGFIRMDQRAMLRLKADMDDQR</sequence>
<keyword evidence="1" id="KW-0472">Membrane</keyword>
<dbReference type="RefSeq" id="WP_183979028.1">
    <property type="nucleotide sequence ID" value="NZ_JACHEB010000008.1"/>
</dbReference>
<name>A0A9X0QGU3_9BACT</name>
<evidence type="ECO:0008006" key="4">
    <source>
        <dbReference type="Google" id="ProtNLM"/>
    </source>
</evidence>
<evidence type="ECO:0000256" key="1">
    <source>
        <dbReference type="SAM" id="Phobius"/>
    </source>
</evidence>
<comment type="caution">
    <text evidence="2">The sequence shown here is derived from an EMBL/GenBank/DDBJ whole genome shotgun (WGS) entry which is preliminary data.</text>
</comment>
<dbReference type="InterPro" id="IPR025333">
    <property type="entry name" value="DUF4239"/>
</dbReference>